<gene>
    <name evidence="2" type="ORF">GCK72_012337</name>
</gene>
<evidence type="ECO:0000313" key="3">
    <source>
        <dbReference type="Proteomes" id="UP000483820"/>
    </source>
</evidence>
<organism evidence="2 3">
    <name type="scientific">Caenorhabditis remanei</name>
    <name type="common">Caenorhabditis vulgaris</name>
    <dbReference type="NCBI Taxonomy" id="31234"/>
    <lineage>
        <taxon>Eukaryota</taxon>
        <taxon>Metazoa</taxon>
        <taxon>Ecdysozoa</taxon>
        <taxon>Nematoda</taxon>
        <taxon>Chromadorea</taxon>
        <taxon>Rhabditida</taxon>
        <taxon>Rhabditina</taxon>
        <taxon>Rhabditomorpha</taxon>
        <taxon>Rhabditoidea</taxon>
        <taxon>Rhabditidae</taxon>
        <taxon>Peloderinae</taxon>
        <taxon>Caenorhabditis</taxon>
    </lineage>
</organism>
<dbReference type="EMBL" id="WUAV01000004">
    <property type="protein sequence ID" value="KAF1755884.1"/>
    <property type="molecule type" value="Genomic_DNA"/>
</dbReference>
<evidence type="ECO:0000313" key="2">
    <source>
        <dbReference type="EMBL" id="KAF1755884.1"/>
    </source>
</evidence>
<dbReference type="GeneID" id="78775454"/>
<evidence type="ECO:0000256" key="1">
    <source>
        <dbReference type="SAM" id="MobiDB-lite"/>
    </source>
</evidence>
<accession>A0A6A5GMM0</accession>
<dbReference type="RefSeq" id="XP_053583799.1">
    <property type="nucleotide sequence ID" value="XM_053729027.1"/>
</dbReference>
<dbReference type="Proteomes" id="UP000483820">
    <property type="component" value="Chromosome IV"/>
</dbReference>
<feature type="compositionally biased region" description="Low complexity" evidence="1">
    <location>
        <begin position="26"/>
        <end position="37"/>
    </location>
</feature>
<dbReference type="KEGG" id="crq:GCK72_012337"/>
<reference evidence="2 3" key="1">
    <citation type="submission" date="2019-12" db="EMBL/GenBank/DDBJ databases">
        <title>Chromosome-level assembly of the Caenorhabditis remanei genome.</title>
        <authorList>
            <person name="Teterina A.A."/>
            <person name="Willis J.H."/>
            <person name="Phillips P.C."/>
        </authorList>
    </citation>
    <scope>NUCLEOTIDE SEQUENCE [LARGE SCALE GENOMIC DNA]</scope>
    <source>
        <strain evidence="2 3">PX506</strain>
        <tissue evidence="2">Whole organism</tissue>
    </source>
</reference>
<name>A0A6A5GMM0_CAERE</name>
<dbReference type="CTD" id="78775454"/>
<proteinExistence type="predicted"/>
<protein>
    <submittedName>
        <fullName evidence="2">Uncharacterized protein</fullName>
    </submittedName>
</protein>
<dbReference type="AlphaFoldDB" id="A0A6A5GMM0"/>
<sequence>MSAVFSAPLNGSKTRFSRPHGQAPKSQTNNSSNQLNSYPTPASGGKWKRSIDEVGMDTKPNFGASTDGSEPLAKESRVGSPKNVQVCNASEGRKRYLGEKAATIEMPTTEAAELSPKFLFDDRILVLQMCLPCRIKSRSLEMQAVDGENQQLVINLCSICRSTFKCQLGVKFFRHELPCFKRQLDKETEKIQIVKKDLKKFVL</sequence>
<comment type="caution">
    <text evidence="2">The sequence shown here is derived from an EMBL/GenBank/DDBJ whole genome shotgun (WGS) entry which is preliminary data.</text>
</comment>
<feature type="region of interest" description="Disordered" evidence="1">
    <location>
        <begin position="1"/>
        <end position="82"/>
    </location>
</feature>